<evidence type="ECO:0000313" key="1">
    <source>
        <dbReference type="EMBL" id="GBN62396.1"/>
    </source>
</evidence>
<protein>
    <submittedName>
        <fullName evidence="1">Uncharacterized protein</fullName>
    </submittedName>
</protein>
<comment type="caution">
    <text evidence="1">The sequence shown here is derived from an EMBL/GenBank/DDBJ whole genome shotgun (WGS) entry which is preliminary data.</text>
</comment>
<keyword evidence="2" id="KW-1185">Reference proteome</keyword>
<dbReference type="EMBL" id="BGPR01013818">
    <property type="protein sequence ID" value="GBN62396.1"/>
    <property type="molecule type" value="Genomic_DNA"/>
</dbReference>
<gene>
    <name evidence="1" type="ORF">AVEN_216182_1</name>
</gene>
<name>A0A4Y2QGN3_ARAVE</name>
<organism evidence="1 2">
    <name type="scientific">Araneus ventricosus</name>
    <name type="common">Orbweaver spider</name>
    <name type="synonym">Epeira ventricosa</name>
    <dbReference type="NCBI Taxonomy" id="182803"/>
    <lineage>
        <taxon>Eukaryota</taxon>
        <taxon>Metazoa</taxon>
        <taxon>Ecdysozoa</taxon>
        <taxon>Arthropoda</taxon>
        <taxon>Chelicerata</taxon>
        <taxon>Arachnida</taxon>
        <taxon>Araneae</taxon>
        <taxon>Araneomorphae</taxon>
        <taxon>Entelegynae</taxon>
        <taxon>Araneoidea</taxon>
        <taxon>Araneidae</taxon>
        <taxon>Araneus</taxon>
    </lineage>
</organism>
<accession>A0A4Y2QGN3</accession>
<reference evidence="1 2" key="1">
    <citation type="journal article" date="2019" name="Sci. Rep.">
        <title>Orb-weaving spider Araneus ventricosus genome elucidates the spidroin gene catalogue.</title>
        <authorList>
            <person name="Kono N."/>
            <person name="Nakamura H."/>
            <person name="Ohtoshi R."/>
            <person name="Moran D.A.P."/>
            <person name="Shinohara A."/>
            <person name="Yoshida Y."/>
            <person name="Fujiwara M."/>
            <person name="Mori M."/>
            <person name="Tomita M."/>
            <person name="Arakawa K."/>
        </authorList>
    </citation>
    <scope>NUCLEOTIDE SEQUENCE [LARGE SCALE GENOMIC DNA]</scope>
</reference>
<sequence>MELYPILLRNPNLRPPRLCYNESNIDHAWQLVQNPRIKGEFLYHGISSSLLNFTHFKEEGEDVFKEGFEMENLVSRSPDFLFIEPEIHDWKVEDLRPDFAKYATRKQAGWAL</sequence>
<evidence type="ECO:0000313" key="2">
    <source>
        <dbReference type="Proteomes" id="UP000499080"/>
    </source>
</evidence>
<dbReference type="Proteomes" id="UP000499080">
    <property type="component" value="Unassembled WGS sequence"/>
</dbReference>
<proteinExistence type="predicted"/>
<dbReference type="AlphaFoldDB" id="A0A4Y2QGN3"/>